<feature type="compositionally biased region" description="Polar residues" evidence="1">
    <location>
        <begin position="49"/>
        <end position="59"/>
    </location>
</feature>
<dbReference type="EMBL" id="JAHFXS010005388">
    <property type="protein sequence ID" value="KAG9940621.1"/>
    <property type="molecule type" value="Genomic_DNA"/>
</dbReference>
<reference evidence="2" key="1">
    <citation type="journal article" date="2021" name="J Fungi (Basel)">
        <title>Virulence traits and population genomics of the black yeast Aureobasidium melanogenum.</title>
        <authorList>
            <person name="Cernosa A."/>
            <person name="Sun X."/>
            <person name="Gostincar C."/>
            <person name="Fang C."/>
            <person name="Gunde-Cimerman N."/>
            <person name="Song Z."/>
        </authorList>
    </citation>
    <scope>NUCLEOTIDE SEQUENCE</scope>
    <source>
        <strain evidence="2">EXF-9298</strain>
    </source>
</reference>
<sequence length="242" mass="25767">ANTGSSSVSLPSQPPNPAALKAALLAQPMGRGMPLPPPGTPLPGPQKSLWASSGLNLSSLKRKPVGSQAVSPQPSKVVEKLDHVDEQAHQPPPLPARPRPTSREIIQRTVPPTGLEQQVAGDPDLLVVAAPVEDDSMPNTPTVEVDHSIPTHAEEAQVAPHIERLPKESNSDIEQPTTEQKATREVEPKQAAVQELAFDPQHNHTQTVTETAEGADHDERHDTEDGEVSDSLEAADVAGEMR</sequence>
<gene>
    <name evidence="2" type="ORF">KCU98_g19105</name>
</gene>
<evidence type="ECO:0000256" key="1">
    <source>
        <dbReference type="SAM" id="MobiDB-lite"/>
    </source>
</evidence>
<feature type="compositionally biased region" description="Basic and acidic residues" evidence="1">
    <location>
        <begin position="77"/>
        <end position="88"/>
    </location>
</feature>
<proteinExistence type="predicted"/>
<feature type="compositionally biased region" description="Pro residues" evidence="1">
    <location>
        <begin position="34"/>
        <end position="44"/>
    </location>
</feature>
<organism evidence="2 3">
    <name type="scientific">Aureobasidium melanogenum</name>
    <name type="common">Aureobasidium pullulans var. melanogenum</name>
    <dbReference type="NCBI Taxonomy" id="46634"/>
    <lineage>
        <taxon>Eukaryota</taxon>
        <taxon>Fungi</taxon>
        <taxon>Dikarya</taxon>
        <taxon>Ascomycota</taxon>
        <taxon>Pezizomycotina</taxon>
        <taxon>Dothideomycetes</taxon>
        <taxon>Dothideomycetidae</taxon>
        <taxon>Dothideales</taxon>
        <taxon>Saccotheciaceae</taxon>
        <taxon>Aureobasidium</taxon>
    </lineage>
</organism>
<comment type="caution">
    <text evidence="2">The sequence shown here is derived from an EMBL/GenBank/DDBJ whole genome shotgun (WGS) entry which is preliminary data.</text>
</comment>
<dbReference type="AlphaFoldDB" id="A0A9P8F6H6"/>
<reference evidence="2" key="2">
    <citation type="submission" date="2021-08" db="EMBL/GenBank/DDBJ databases">
        <authorList>
            <person name="Gostincar C."/>
            <person name="Sun X."/>
            <person name="Song Z."/>
            <person name="Gunde-Cimerman N."/>
        </authorList>
    </citation>
    <scope>NUCLEOTIDE SEQUENCE</scope>
    <source>
        <strain evidence="2">EXF-9298</strain>
    </source>
</reference>
<accession>A0A9P8F6H6</accession>
<feature type="non-terminal residue" evidence="2">
    <location>
        <position position="1"/>
    </location>
</feature>
<feature type="non-terminal residue" evidence="2">
    <location>
        <position position="242"/>
    </location>
</feature>
<name>A0A9P8F6H6_AURME</name>
<feature type="region of interest" description="Disordered" evidence="1">
    <location>
        <begin position="155"/>
        <end position="242"/>
    </location>
</feature>
<feature type="compositionally biased region" description="Basic and acidic residues" evidence="1">
    <location>
        <begin position="214"/>
        <end position="223"/>
    </location>
</feature>
<keyword evidence="3" id="KW-1185">Reference proteome</keyword>
<evidence type="ECO:0000313" key="3">
    <source>
        <dbReference type="Proteomes" id="UP000729357"/>
    </source>
</evidence>
<dbReference type="Proteomes" id="UP000729357">
    <property type="component" value="Unassembled WGS sequence"/>
</dbReference>
<evidence type="ECO:0000313" key="2">
    <source>
        <dbReference type="EMBL" id="KAG9940621.1"/>
    </source>
</evidence>
<feature type="compositionally biased region" description="Basic and acidic residues" evidence="1">
    <location>
        <begin position="155"/>
        <end position="170"/>
    </location>
</feature>
<feature type="region of interest" description="Disordered" evidence="1">
    <location>
        <begin position="27"/>
        <end position="102"/>
    </location>
</feature>
<protein>
    <submittedName>
        <fullName evidence="2">Uncharacterized protein</fullName>
    </submittedName>
</protein>